<evidence type="ECO:0000256" key="5">
    <source>
        <dbReference type="ARBA" id="ARBA00023136"/>
    </source>
</evidence>
<evidence type="ECO:0000259" key="10">
    <source>
        <dbReference type="Pfam" id="PF20238"/>
    </source>
</evidence>
<accession>A0A1D8NJ42</accession>
<dbReference type="InterPro" id="IPR046530">
    <property type="entry name" value="BIM1-like_dom"/>
</dbReference>
<feature type="domain" description="Copper acquisition factor BIM1-like" evidence="10">
    <location>
        <begin position="28"/>
        <end position="178"/>
    </location>
</feature>
<keyword evidence="7" id="KW-0449">Lipoprotein</keyword>
<feature type="region of interest" description="Disordered" evidence="8">
    <location>
        <begin position="181"/>
        <end position="214"/>
    </location>
</feature>
<keyword evidence="6" id="KW-0325">Glycoprotein</keyword>
<dbReference type="GeneID" id="2911762"/>
<keyword evidence="4 9" id="KW-0732">Signal</keyword>
<dbReference type="Proteomes" id="UP000182444">
    <property type="component" value="Chromosome 1E"/>
</dbReference>
<dbReference type="AlphaFoldDB" id="A0A1D8NJ42"/>
<comment type="subcellular location">
    <subcellularLocation>
        <location evidence="1">Cell membrane</location>
        <topology evidence="1">Lipid-anchor</topology>
        <topology evidence="1">GPI-anchor</topology>
    </subcellularLocation>
</comment>
<evidence type="ECO:0000256" key="8">
    <source>
        <dbReference type="SAM" id="MobiDB-lite"/>
    </source>
</evidence>
<reference evidence="12 14" key="2">
    <citation type="submission" date="2018-07" db="EMBL/GenBank/DDBJ databases">
        <title>Draft Genome Assemblies for Five Robust Yarrowia lipolytica Strains Exhibiting High Lipid Production and Pentose Sugar Utilization and Sugar Alcohol Secretion from Undetoxified Lignocellulosic Biomass Hydrolysates.</title>
        <authorList>
            <consortium name="DOE Joint Genome Institute"/>
            <person name="Walker C."/>
            <person name="Ryu S."/>
            <person name="Na H."/>
            <person name="Zane M."/>
            <person name="LaButti K."/>
            <person name="Lipzen A."/>
            <person name="Haridas S."/>
            <person name="Barry K."/>
            <person name="Grigoriev I.V."/>
            <person name="Quarterman J."/>
            <person name="Slininger P."/>
            <person name="Dien B."/>
            <person name="Trinh C.T."/>
        </authorList>
    </citation>
    <scope>NUCLEOTIDE SEQUENCE [LARGE SCALE GENOMIC DNA]</scope>
    <source>
        <strain evidence="12 14">YB392</strain>
    </source>
</reference>
<reference evidence="11 13" key="1">
    <citation type="journal article" date="2016" name="PLoS ONE">
        <title>Sequence Assembly of Yarrowia lipolytica Strain W29/CLIB89 Shows Transposable Element Diversity.</title>
        <authorList>
            <person name="Magnan C."/>
            <person name="Yu J."/>
            <person name="Chang I."/>
            <person name="Jahn E."/>
            <person name="Kanomata Y."/>
            <person name="Wu J."/>
            <person name="Zeller M."/>
            <person name="Oakes M."/>
            <person name="Baldi P."/>
            <person name="Sandmeyer S."/>
        </authorList>
    </citation>
    <scope>NUCLEOTIDE SEQUENCE [LARGE SCALE GENOMIC DNA]</scope>
    <source>
        <strain evidence="11">CLIB89</strain>
        <strain evidence="13">CLIB89(W29)</strain>
    </source>
</reference>
<sequence>MLLTSISALALASLTAAQGHGEQFAQSMGPVAFLWPQDRPWADDDDNTGPCGAGASAAIHNRTNFPLTGGHIALVAKDEAWGIRVRISYQNNPTSEDDFEDIFTGNISAEADKGHACYQFPDIPNNVREGQNGTIQLEYNAIDGTQNISHFVCADVYFVERNQFQNTGFSAMCFNTTEGEIAPDSTPTTQEVADGKISDAPSGSGARSSSAATSAAATSESKNAGSAVKAVLGGAIGAAGIALALI</sequence>
<evidence type="ECO:0000256" key="9">
    <source>
        <dbReference type="SAM" id="SignalP"/>
    </source>
</evidence>
<evidence type="ECO:0000256" key="6">
    <source>
        <dbReference type="ARBA" id="ARBA00023180"/>
    </source>
</evidence>
<dbReference type="GO" id="GO:0005886">
    <property type="term" value="C:plasma membrane"/>
    <property type="evidence" value="ECO:0007669"/>
    <property type="project" value="UniProtKB-SubCell"/>
</dbReference>
<dbReference type="EMBL" id="KZ859070">
    <property type="protein sequence ID" value="RDW23664.1"/>
    <property type="molecule type" value="Genomic_DNA"/>
</dbReference>
<keyword evidence="5" id="KW-0472">Membrane</keyword>
<dbReference type="OrthoDB" id="2587363at2759"/>
<organism evidence="11 13">
    <name type="scientific">Yarrowia lipolytica</name>
    <name type="common">Candida lipolytica</name>
    <dbReference type="NCBI Taxonomy" id="4952"/>
    <lineage>
        <taxon>Eukaryota</taxon>
        <taxon>Fungi</taxon>
        <taxon>Dikarya</taxon>
        <taxon>Ascomycota</taxon>
        <taxon>Saccharomycotina</taxon>
        <taxon>Dipodascomycetes</taxon>
        <taxon>Dipodascales</taxon>
        <taxon>Dipodascales incertae sedis</taxon>
        <taxon>Yarrowia</taxon>
    </lineage>
</organism>
<dbReference type="EMBL" id="CP017557">
    <property type="protein sequence ID" value="AOW05652.1"/>
    <property type="molecule type" value="Genomic_DNA"/>
</dbReference>
<dbReference type="RefSeq" id="XP_504145.1">
    <property type="nucleotide sequence ID" value="XM_504145.1"/>
</dbReference>
<dbReference type="Pfam" id="PF20238">
    <property type="entry name" value="BIM1-like_dom"/>
    <property type="match status" value="1"/>
</dbReference>
<dbReference type="OMA" id="DNIAPCG"/>
<proteinExistence type="predicted"/>
<evidence type="ECO:0000256" key="7">
    <source>
        <dbReference type="ARBA" id="ARBA00023288"/>
    </source>
</evidence>
<protein>
    <recommendedName>
        <fullName evidence="10">Copper acquisition factor BIM1-like domain-containing protein</fullName>
    </recommendedName>
</protein>
<evidence type="ECO:0000256" key="2">
    <source>
        <dbReference type="ARBA" id="ARBA00022475"/>
    </source>
</evidence>
<dbReference type="Proteomes" id="UP000256601">
    <property type="component" value="Unassembled WGS sequence"/>
</dbReference>
<evidence type="ECO:0000256" key="4">
    <source>
        <dbReference type="ARBA" id="ARBA00022729"/>
    </source>
</evidence>
<dbReference type="PANTHER" id="PTHR34992:SF5">
    <property type="entry name" value="ANCHORED PROTEIN, PUTATIVE (AFU_ORTHOLOGUE AFUA_6G02800)-RELATED"/>
    <property type="match status" value="1"/>
</dbReference>
<evidence type="ECO:0000313" key="11">
    <source>
        <dbReference type="EMBL" id="AOW05652.1"/>
    </source>
</evidence>
<dbReference type="GO" id="GO:0098552">
    <property type="term" value="C:side of membrane"/>
    <property type="evidence" value="ECO:0007669"/>
    <property type="project" value="UniProtKB-KW"/>
</dbReference>
<name>A0A1D8NJ42_YARLL</name>
<dbReference type="eggNOG" id="ENOG502S3DR">
    <property type="taxonomic scope" value="Eukaryota"/>
</dbReference>
<feature type="signal peptide" evidence="9">
    <location>
        <begin position="1"/>
        <end position="17"/>
    </location>
</feature>
<keyword evidence="3" id="KW-0336">GPI-anchor</keyword>
<evidence type="ECO:0000313" key="14">
    <source>
        <dbReference type="Proteomes" id="UP000256601"/>
    </source>
</evidence>
<evidence type="ECO:0000256" key="3">
    <source>
        <dbReference type="ARBA" id="ARBA00022622"/>
    </source>
</evidence>
<feature type="chain" id="PRO_5033268897" description="Copper acquisition factor BIM1-like domain-containing protein" evidence="9">
    <location>
        <begin position="18"/>
        <end position="246"/>
    </location>
</feature>
<dbReference type="InterPro" id="IPR046936">
    <property type="entry name" value="BIM1-like"/>
</dbReference>
<dbReference type="VEuPathDB" id="FungiDB:YALI0_E19426g"/>
<dbReference type="PANTHER" id="PTHR34992">
    <property type="entry name" value="HYPHAL ANASTAMOSIS-7 PROTEIN"/>
    <property type="match status" value="1"/>
</dbReference>
<keyword evidence="2" id="KW-1003">Cell membrane</keyword>
<dbReference type="CDD" id="cd21176">
    <property type="entry name" value="LPMO_auxiliary-like"/>
    <property type="match status" value="1"/>
</dbReference>
<dbReference type="KEGG" id="yli:2911762"/>
<gene>
    <name evidence="12" type="ORF">B0I71DRAFT_135593</name>
    <name evidence="11" type="ORF">YALI1_E23256g</name>
</gene>
<evidence type="ECO:0000313" key="12">
    <source>
        <dbReference type="EMBL" id="RDW23664.1"/>
    </source>
</evidence>
<feature type="compositionally biased region" description="Low complexity" evidence="8">
    <location>
        <begin position="198"/>
        <end position="214"/>
    </location>
</feature>
<evidence type="ECO:0000313" key="13">
    <source>
        <dbReference type="Proteomes" id="UP000182444"/>
    </source>
</evidence>
<dbReference type="VEuPathDB" id="FungiDB:YALI1_E23256g"/>
<evidence type="ECO:0000256" key="1">
    <source>
        <dbReference type="ARBA" id="ARBA00004609"/>
    </source>
</evidence>